<dbReference type="InterPro" id="IPR009061">
    <property type="entry name" value="DNA-bd_dom_put_sf"/>
</dbReference>
<keyword evidence="3" id="KW-1185">Reference proteome</keyword>
<dbReference type="EMBL" id="LR134473">
    <property type="protein sequence ID" value="VEI03486.1"/>
    <property type="molecule type" value="Genomic_DNA"/>
</dbReference>
<sequence length="72" mass="8160">MTAQREEFLRTEEASEYLGGIPSGSLRAWRHQRKGPKSFKLGGVVRYRKSDLDAWIAQQYETSVVGDEVVTS</sequence>
<evidence type="ECO:0000313" key="3">
    <source>
        <dbReference type="Proteomes" id="UP000277858"/>
    </source>
</evidence>
<dbReference type="InterPro" id="IPR041657">
    <property type="entry name" value="HTH_17"/>
</dbReference>
<organism evidence="2 3">
    <name type="scientific">Acidipropionibacterium jensenii</name>
    <dbReference type="NCBI Taxonomy" id="1749"/>
    <lineage>
        <taxon>Bacteria</taxon>
        <taxon>Bacillati</taxon>
        <taxon>Actinomycetota</taxon>
        <taxon>Actinomycetes</taxon>
        <taxon>Propionibacteriales</taxon>
        <taxon>Propionibacteriaceae</taxon>
        <taxon>Acidipropionibacterium</taxon>
    </lineage>
</organism>
<dbReference type="RefSeq" id="WP_028701975.1">
    <property type="nucleotide sequence ID" value="NZ_LR134473.1"/>
</dbReference>
<feature type="domain" description="Helix-turn-helix" evidence="1">
    <location>
        <begin position="8"/>
        <end position="59"/>
    </location>
</feature>
<evidence type="ECO:0000259" key="1">
    <source>
        <dbReference type="Pfam" id="PF12728"/>
    </source>
</evidence>
<dbReference type="STRING" id="1122997.GCA_000425285_00060"/>
<dbReference type="AlphaFoldDB" id="A0A3S5EV88"/>
<evidence type="ECO:0000313" key="2">
    <source>
        <dbReference type="EMBL" id="VEI03486.1"/>
    </source>
</evidence>
<dbReference type="Proteomes" id="UP000277858">
    <property type="component" value="Chromosome"/>
</dbReference>
<proteinExistence type="predicted"/>
<dbReference type="Pfam" id="PF12728">
    <property type="entry name" value="HTH_17"/>
    <property type="match status" value="1"/>
</dbReference>
<accession>A0A3S5EV88</accession>
<name>A0A3S5EV88_9ACTN</name>
<protein>
    <submittedName>
        <fullName evidence="2">Helix-turn-helix domain</fullName>
    </submittedName>
</protein>
<dbReference type="SUPFAM" id="SSF46955">
    <property type="entry name" value="Putative DNA-binding domain"/>
    <property type="match status" value="1"/>
</dbReference>
<gene>
    <name evidence="2" type="ORF">NCTC13652_01692</name>
</gene>
<dbReference type="OrthoDB" id="4330189at2"/>
<reference evidence="2 3" key="1">
    <citation type="submission" date="2018-12" db="EMBL/GenBank/DDBJ databases">
        <authorList>
            <consortium name="Pathogen Informatics"/>
        </authorList>
    </citation>
    <scope>NUCLEOTIDE SEQUENCE [LARGE SCALE GENOMIC DNA]</scope>
    <source>
        <strain evidence="2 3">NCTC13652</strain>
    </source>
</reference>